<dbReference type="EMBL" id="JAVLET010000002">
    <property type="protein sequence ID" value="KAL0472768.1"/>
    <property type="molecule type" value="Genomic_DNA"/>
</dbReference>
<evidence type="ECO:0000313" key="4">
    <source>
        <dbReference type="EMBL" id="KAL0472768.1"/>
    </source>
</evidence>
<protein>
    <recommendedName>
        <fullName evidence="3">Zn(2)-C6 fungal-type domain-containing protein</fullName>
    </recommendedName>
</protein>
<evidence type="ECO:0000259" key="3">
    <source>
        <dbReference type="PROSITE" id="PS50048"/>
    </source>
</evidence>
<reference evidence="4 5" key="1">
    <citation type="submission" date="2023-09" db="EMBL/GenBank/DDBJ databases">
        <title>Multi-omics analysis of a traditional fermented food reveals byproduct-associated fungal strains for waste-to-food upcycling.</title>
        <authorList>
            <consortium name="Lawrence Berkeley National Laboratory"/>
            <person name="Rekdal V.M."/>
            <person name="Villalobos-Escobedo J.M."/>
            <person name="Rodriguez-Valeron N."/>
            <person name="Garcia M.O."/>
            <person name="Vasquez D.P."/>
            <person name="Damayanti I."/>
            <person name="Sorensen P.M."/>
            <person name="Baidoo E.E."/>
            <person name="De Carvalho A.C."/>
            <person name="Riley R."/>
            <person name="Lipzen A."/>
            <person name="He G."/>
            <person name="Yan M."/>
            <person name="Haridas S."/>
            <person name="Daum C."/>
            <person name="Yoshinaga Y."/>
            <person name="Ng V."/>
            <person name="Grigoriev I.V."/>
            <person name="Munk R."/>
            <person name="Nuraida L."/>
            <person name="Wijaya C.H."/>
            <person name="Morales P.-C."/>
            <person name="Keasling J.D."/>
        </authorList>
    </citation>
    <scope>NUCLEOTIDE SEQUENCE [LARGE SCALE GENOMIC DNA]</scope>
    <source>
        <strain evidence="4 5">FGSC 2613</strain>
    </source>
</reference>
<dbReference type="InterPro" id="IPR001138">
    <property type="entry name" value="Zn2Cys6_DnaBD"/>
</dbReference>
<comment type="caution">
    <text evidence="4">The sequence shown here is derived from an EMBL/GenBank/DDBJ whole genome shotgun (WGS) entry which is preliminary data.</text>
</comment>
<evidence type="ECO:0000313" key="5">
    <source>
        <dbReference type="Proteomes" id="UP001451303"/>
    </source>
</evidence>
<sequence>MPRKPVLQSRLACDRCHSQKLRCPRQDNYKTTKDETLKQPAPCVRCERAKVACVFSPRQRRTVIPKSAGASKPPPPNHEIAKNADATSTPASTGPALTKTAPTVAENGKVDSVEVESASCTLENPLPNTTATPTDTQLFNVTDLDQDFYGSSYFGSNQLDLQQPSTGSCSGPSTTYTDLCPLSLDTTTAIDWDNLLLCDPLLPPSRGWSLLDIDKSLLPPPSPDPFFPLHGPPLSLNLMSSNSNSNIDPILFHPSGNPSVDCSNPQALTPYSPVRQLANLNVSLYEHLCLIPQIYSNCGLPPLTPVVRVDLLEKRLLAIDHTFQLTQELIDIVGKLYPRSGPEVLSSGDAPDVPKTGTGVPLGQDQATILLLLSCAQRVCDVYDLSLSHMRKCLKKNSVPHFDEELKPVRLPPFRVSAVCAPPTDRAVALHMCMVMMMASNLFDQLQEVLGLWRHSSGQEQHSELEVQVDLQYPDFGREAKEKMGKKARDVAMEIVTIRQIIVSFSGLGMEDTRQAVLELEAGGGGGGVRKAIGEVRRLALEGCCSQSLGEGCY</sequence>
<dbReference type="SUPFAM" id="SSF57701">
    <property type="entry name" value="Zn2/Cys6 DNA-binding domain"/>
    <property type="match status" value="1"/>
</dbReference>
<evidence type="ECO:0000256" key="2">
    <source>
        <dbReference type="SAM" id="MobiDB-lite"/>
    </source>
</evidence>
<dbReference type="PROSITE" id="PS50048">
    <property type="entry name" value="ZN2_CY6_FUNGAL_2"/>
    <property type="match status" value="1"/>
</dbReference>
<keyword evidence="1" id="KW-0539">Nucleus</keyword>
<proteinExistence type="predicted"/>
<dbReference type="SMART" id="SM00066">
    <property type="entry name" value="GAL4"/>
    <property type="match status" value="1"/>
</dbReference>
<dbReference type="InterPro" id="IPR036864">
    <property type="entry name" value="Zn2-C6_fun-type_DNA-bd_sf"/>
</dbReference>
<organism evidence="4 5">
    <name type="scientific">Neurospora intermedia</name>
    <dbReference type="NCBI Taxonomy" id="5142"/>
    <lineage>
        <taxon>Eukaryota</taxon>
        <taxon>Fungi</taxon>
        <taxon>Dikarya</taxon>
        <taxon>Ascomycota</taxon>
        <taxon>Pezizomycotina</taxon>
        <taxon>Sordariomycetes</taxon>
        <taxon>Sordariomycetidae</taxon>
        <taxon>Sordariales</taxon>
        <taxon>Sordariaceae</taxon>
        <taxon>Neurospora</taxon>
    </lineage>
</organism>
<dbReference type="PANTHER" id="PTHR31668:SF4">
    <property type="entry name" value="TRANSCRIPTIONAL ACTIVATOR PROTEIN DAL81"/>
    <property type="match status" value="1"/>
</dbReference>
<dbReference type="PANTHER" id="PTHR31668">
    <property type="entry name" value="GLUCOSE TRANSPORT TRANSCRIPTION REGULATOR RGT1-RELATED-RELATED"/>
    <property type="match status" value="1"/>
</dbReference>
<evidence type="ECO:0000256" key="1">
    <source>
        <dbReference type="ARBA" id="ARBA00023242"/>
    </source>
</evidence>
<dbReference type="Gene3D" id="4.10.240.10">
    <property type="entry name" value="Zn(2)-C6 fungal-type DNA-binding domain"/>
    <property type="match status" value="1"/>
</dbReference>
<dbReference type="CDD" id="cd00067">
    <property type="entry name" value="GAL4"/>
    <property type="match status" value="1"/>
</dbReference>
<name>A0ABR3DKF9_NEUIN</name>
<dbReference type="Proteomes" id="UP001451303">
    <property type="component" value="Unassembled WGS sequence"/>
</dbReference>
<dbReference type="InterPro" id="IPR050797">
    <property type="entry name" value="Carb_Metab_Trans_Reg"/>
</dbReference>
<feature type="region of interest" description="Disordered" evidence="2">
    <location>
        <begin position="64"/>
        <end position="105"/>
    </location>
</feature>
<accession>A0ABR3DKF9</accession>
<keyword evidence="5" id="KW-1185">Reference proteome</keyword>
<feature type="domain" description="Zn(2)-C6 fungal-type" evidence="3">
    <location>
        <begin position="12"/>
        <end position="55"/>
    </location>
</feature>
<gene>
    <name evidence="4" type="ORF">QR685DRAFT_153699</name>
</gene>